<dbReference type="Proteomes" id="UP000034883">
    <property type="component" value="Chromosome"/>
</dbReference>
<keyword evidence="1" id="KW-0418">Kinase</keyword>
<dbReference type="GO" id="GO:0005524">
    <property type="term" value="F:ATP binding"/>
    <property type="evidence" value="ECO:0007669"/>
    <property type="project" value="UniProtKB-ARBA"/>
</dbReference>
<dbReference type="PANTHER" id="PTHR20275">
    <property type="entry name" value="NAD KINASE"/>
    <property type="match status" value="1"/>
</dbReference>
<proteinExistence type="predicted"/>
<protein>
    <submittedName>
        <fullName evidence="1">NAD kinase</fullName>
    </submittedName>
</protein>
<reference evidence="1 2" key="1">
    <citation type="submission" date="2015-03" db="EMBL/GenBank/DDBJ databases">
        <title>Genome assembly of Sandaracinus amylolyticus DSM 53668.</title>
        <authorList>
            <person name="Sharma G."/>
            <person name="Subramanian S."/>
        </authorList>
    </citation>
    <scope>NUCLEOTIDE SEQUENCE [LARGE SCALE GENOMIC DNA]</scope>
    <source>
        <strain evidence="1 2">DSM 53668</strain>
    </source>
</reference>
<gene>
    <name evidence="1" type="ORF">DB32_001086</name>
</gene>
<dbReference type="EMBL" id="CP011125">
    <property type="protein sequence ID" value="AKF03937.1"/>
    <property type="molecule type" value="Genomic_DNA"/>
</dbReference>
<name>A0A0F6VZY0_9BACT</name>
<dbReference type="STRING" id="927083.DB32_001086"/>
<dbReference type="SUPFAM" id="SSF111331">
    <property type="entry name" value="NAD kinase/diacylglycerol kinase-like"/>
    <property type="match status" value="1"/>
</dbReference>
<dbReference type="Pfam" id="PF01513">
    <property type="entry name" value="NAD_kinase"/>
    <property type="match status" value="1"/>
</dbReference>
<dbReference type="AlphaFoldDB" id="A0A0F6VZY0"/>
<keyword evidence="2" id="KW-1185">Reference proteome</keyword>
<dbReference type="GO" id="GO:0003951">
    <property type="term" value="F:NAD+ kinase activity"/>
    <property type="evidence" value="ECO:0007669"/>
    <property type="project" value="InterPro"/>
</dbReference>
<keyword evidence="1" id="KW-0808">Transferase</keyword>
<accession>A0A0F6VZY0</accession>
<dbReference type="InterPro" id="IPR017438">
    <property type="entry name" value="ATP-NAD_kinase_N"/>
</dbReference>
<dbReference type="GO" id="GO:0006741">
    <property type="term" value="P:NADP+ biosynthetic process"/>
    <property type="evidence" value="ECO:0007669"/>
    <property type="project" value="InterPro"/>
</dbReference>
<dbReference type="KEGG" id="samy:DB32_001086"/>
<evidence type="ECO:0000313" key="2">
    <source>
        <dbReference type="Proteomes" id="UP000034883"/>
    </source>
</evidence>
<dbReference type="PANTHER" id="PTHR20275:SF28">
    <property type="entry name" value="NADH KINASE"/>
    <property type="match status" value="1"/>
</dbReference>
<evidence type="ECO:0000313" key="1">
    <source>
        <dbReference type="EMBL" id="AKF03937.1"/>
    </source>
</evidence>
<organism evidence="1 2">
    <name type="scientific">Sandaracinus amylolyticus</name>
    <dbReference type="NCBI Taxonomy" id="927083"/>
    <lineage>
        <taxon>Bacteria</taxon>
        <taxon>Pseudomonadati</taxon>
        <taxon>Myxococcota</taxon>
        <taxon>Polyangia</taxon>
        <taxon>Polyangiales</taxon>
        <taxon>Sandaracinaceae</taxon>
        <taxon>Sandaracinus</taxon>
    </lineage>
</organism>
<dbReference type="InterPro" id="IPR016064">
    <property type="entry name" value="NAD/diacylglycerol_kinase_sf"/>
</dbReference>
<dbReference type="GO" id="GO:0051287">
    <property type="term" value="F:NAD binding"/>
    <property type="evidence" value="ECO:0007669"/>
    <property type="project" value="UniProtKB-ARBA"/>
</dbReference>
<dbReference type="InterPro" id="IPR002504">
    <property type="entry name" value="NADK"/>
</dbReference>
<sequence length="316" mass="34803">MGHGGHPVSTRPTRRMSARDVPRVLVVYKKSAYQTNVKERKNARFLELLERRDPAVTRLIEAHEDHVSTIDEARAALESMGVRAVFRFRGDEGLVEDTDLVVTIGGDGTLLWAARWVGAGIPVVAINSAPKDSVGHFCAGAKGEVKKTLELALAGELRETRLTRMEVELEGEILTKRVLNDALFAHSSPAATTRYVLRHAHDDGRVSEEEHKSSGIWIGPPAGSTAAQLSAGGRVMPVGSKRLQYIVREPYLPPEGSYRMVRGLIDPGEELAVISKVREGRVFMDGPHHVRDVRMGARLVFRRSDEPLTLLGFPRG</sequence>
<dbReference type="Gene3D" id="3.40.50.10330">
    <property type="entry name" value="Probable inorganic polyphosphate/atp-NAD kinase, domain 1"/>
    <property type="match status" value="1"/>
</dbReference>